<dbReference type="PANTHER" id="PTHR46401:SF2">
    <property type="entry name" value="GLYCOSYLTRANSFERASE WBBK-RELATED"/>
    <property type="match status" value="1"/>
</dbReference>
<comment type="caution">
    <text evidence="4">The sequence shown here is derived from an EMBL/GenBank/DDBJ whole genome shotgun (WGS) entry which is preliminary data.</text>
</comment>
<feature type="domain" description="Glycosyl transferase family 1" evidence="2">
    <location>
        <begin position="240"/>
        <end position="387"/>
    </location>
</feature>
<evidence type="ECO:0000313" key="5">
    <source>
        <dbReference type="Proteomes" id="UP000462931"/>
    </source>
</evidence>
<accession>A0A7K0FQV4</accession>
<keyword evidence="5" id="KW-1185">Reference proteome</keyword>
<dbReference type="Pfam" id="PF00534">
    <property type="entry name" value="Glycos_transf_1"/>
    <property type="match status" value="1"/>
</dbReference>
<dbReference type="CDD" id="cd03801">
    <property type="entry name" value="GT4_PimA-like"/>
    <property type="match status" value="1"/>
</dbReference>
<keyword evidence="1 4" id="KW-0808">Transferase</keyword>
<dbReference type="EMBL" id="WKJI01000004">
    <property type="protein sequence ID" value="MRX48368.1"/>
    <property type="molecule type" value="Genomic_DNA"/>
</dbReference>
<dbReference type="InterPro" id="IPR028098">
    <property type="entry name" value="Glyco_trans_4-like_N"/>
</dbReference>
<reference evidence="4 5" key="1">
    <citation type="submission" date="2019-11" db="EMBL/GenBank/DDBJ databases">
        <authorList>
            <person name="Cheng Q."/>
            <person name="Yang Z."/>
        </authorList>
    </citation>
    <scope>NUCLEOTIDE SEQUENCE [LARGE SCALE GENOMIC DNA]</scope>
    <source>
        <strain evidence="4 5">HX-22-1</strain>
    </source>
</reference>
<evidence type="ECO:0000256" key="1">
    <source>
        <dbReference type="ARBA" id="ARBA00022679"/>
    </source>
</evidence>
<organism evidence="4 5">
    <name type="scientific">Pedobacter puniceum</name>
    <dbReference type="NCBI Taxonomy" id="2666136"/>
    <lineage>
        <taxon>Bacteria</taxon>
        <taxon>Pseudomonadati</taxon>
        <taxon>Bacteroidota</taxon>
        <taxon>Sphingobacteriia</taxon>
        <taxon>Sphingobacteriales</taxon>
        <taxon>Sphingobacteriaceae</taxon>
        <taxon>Pedobacter</taxon>
    </lineage>
</organism>
<evidence type="ECO:0000259" key="2">
    <source>
        <dbReference type="Pfam" id="PF00534"/>
    </source>
</evidence>
<feature type="domain" description="Glycosyltransferase subfamily 4-like N-terminal" evidence="3">
    <location>
        <begin position="119"/>
        <end position="229"/>
    </location>
</feature>
<sequence length="424" mass="50109">MKFLILYLLIVEYHLINILKIVFLELSFLSLIKNIHLFNILIFPSWFPSKENPLDAIFTKKHVDLISRKNKVAVAFAVESNLLNGIYEIKSEENGNYPIYTCYYRTSRCNLYLYKKIVNFYRKLNAYVKAFKCAMKHLKHVDFIHIHVIGFEAIIPLFYKIFKKIPYYITEHSTIYLRCNSVWSFENMFKRFIVKESLGISAVSNALRDGMRKLRIDHRFFFVIPNIVDELKFQYKQKQKGEIFRFLHISRLDEKAKNTIGILRVFDKIFEQNKNIELHIVGGFPNVISESELYSKKLKSKSNIFFHGVKFNDDIIAYYQKVDVFVMFSNYETQGVVVMEALFCGLPVITTNLLCFKEYLHQGNSIMIDPKDEISLQKVMELVIKQEVEFWTPENIVIDIKEKFASQKIENSFMEFYKIGLSKC</sequence>
<dbReference type="SUPFAM" id="SSF53756">
    <property type="entry name" value="UDP-Glycosyltransferase/glycogen phosphorylase"/>
    <property type="match status" value="1"/>
</dbReference>
<dbReference type="Gene3D" id="3.40.50.2000">
    <property type="entry name" value="Glycogen Phosphorylase B"/>
    <property type="match status" value="2"/>
</dbReference>
<dbReference type="PANTHER" id="PTHR46401">
    <property type="entry name" value="GLYCOSYLTRANSFERASE WBBK-RELATED"/>
    <property type="match status" value="1"/>
</dbReference>
<evidence type="ECO:0000313" key="4">
    <source>
        <dbReference type="EMBL" id="MRX48368.1"/>
    </source>
</evidence>
<evidence type="ECO:0000259" key="3">
    <source>
        <dbReference type="Pfam" id="PF13439"/>
    </source>
</evidence>
<protein>
    <submittedName>
        <fullName evidence="4">Glycosyltransferase</fullName>
    </submittedName>
</protein>
<dbReference type="Proteomes" id="UP000462931">
    <property type="component" value="Unassembled WGS sequence"/>
</dbReference>
<dbReference type="InterPro" id="IPR001296">
    <property type="entry name" value="Glyco_trans_1"/>
</dbReference>
<proteinExistence type="predicted"/>
<dbReference type="GO" id="GO:0016757">
    <property type="term" value="F:glycosyltransferase activity"/>
    <property type="evidence" value="ECO:0007669"/>
    <property type="project" value="InterPro"/>
</dbReference>
<gene>
    <name evidence="4" type="ORF">GJJ64_14305</name>
</gene>
<dbReference type="Pfam" id="PF13439">
    <property type="entry name" value="Glyco_transf_4"/>
    <property type="match status" value="1"/>
</dbReference>
<name>A0A7K0FQV4_9SPHI</name>
<dbReference type="AlphaFoldDB" id="A0A7K0FQV4"/>